<dbReference type="AlphaFoldDB" id="A5G123"/>
<organism evidence="8 9">
    <name type="scientific">Acidiphilium cryptum (strain JF-5)</name>
    <dbReference type="NCBI Taxonomy" id="349163"/>
    <lineage>
        <taxon>Bacteria</taxon>
        <taxon>Pseudomonadati</taxon>
        <taxon>Pseudomonadota</taxon>
        <taxon>Alphaproteobacteria</taxon>
        <taxon>Acetobacterales</taxon>
        <taxon>Acidocellaceae</taxon>
        <taxon>Acidiphilium</taxon>
    </lineage>
</organism>
<dbReference type="Pfam" id="PF00501">
    <property type="entry name" value="AMP-binding"/>
    <property type="match status" value="1"/>
</dbReference>
<dbReference type="Gene3D" id="3.30.300.30">
    <property type="match status" value="1"/>
</dbReference>
<dbReference type="EMBL" id="CP000697">
    <property type="protein sequence ID" value="ABQ31555.1"/>
    <property type="molecule type" value="Genomic_DNA"/>
</dbReference>
<dbReference type="KEGG" id="acr:Acry_2361"/>
<dbReference type="InterPro" id="IPR025110">
    <property type="entry name" value="AMP-bd_C"/>
</dbReference>
<dbReference type="STRING" id="349163.Acry_2361"/>
<dbReference type="EC" id="6.2.1.44" evidence="4"/>
<dbReference type="GO" id="GO:0031956">
    <property type="term" value="F:medium-chain fatty acid-CoA ligase activity"/>
    <property type="evidence" value="ECO:0007669"/>
    <property type="project" value="TreeGrafter"/>
</dbReference>
<dbReference type="Pfam" id="PF13193">
    <property type="entry name" value="AMP-binding_C"/>
    <property type="match status" value="1"/>
</dbReference>
<dbReference type="InterPro" id="IPR000873">
    <property type="entry name" value="AMP-dep_synth/lig_dom"/>
</dbReference>
<evidence type="ECO:0000313" key="9">
    <source>
        <dbReference type="Proteomes" id="UP000000245"/>
    </source>
</evidence>
<evidence type="ECO:0000259" key="7">
    <source>
        <dbReference type="Pfam" id="PF13193"/>
    </source>
</evidence>
<protein>
    <recommendedName>
        <fullName evidence="5">3-methylmercaptopropionyl-CoA ligase</fullName>
        <ecNumber evidence="4">6.2.1.44</ecNumber>
    </recommendedName>
</protein>
<comment type="similarity">
    <text evidence="1">Belongs to the ATP-dependent AMP-binding enzyme family.</text>
</comment>
<evidence type="ECO:0000256" key="5">
    <source>
        <dbReference type="ARBA" id="ARBA00067668"/>
    </source>
</evidence>
<sequence>MTSISYVQGPGDTPRLGVTIGEALAETARRHPDREALVVRETGERFTYAAFDRAVDDVAAGLLALGMRRGDRIGIWSPNNAEWAILQFASARAGIILVTINPAYRTAELEYVLNDVQCRALVLARTFKSSDYVAMLDSIPPDRLPHLERRFVIGVPAESAADLPAGMTPFATIAAAATPASRTTLATLRADLQFDDPINIQFTSGTTGAPKGATLSHHNILNNGYFVGRGIGLRDGEKICIPVPLYHCFGMVMGNLAAITHGATMVYPAAGFDALATLTAVAEERCAHLYGVPTMFIAMLEHPGFEEFDLSSLRGGIMAGTSCPIEVMRRVMNRMHMPEITICYGMTETSPVSFQSATDDTPERRVATVGRIHPHLEVKVIDAEGRIVKRGERGELCTRGYSVMLGYWGNAAKTAEAIDAAGWMHTGDLGVIDEEGYCTIVGRSKDVVIRGGENIYPREVEEFLFTHPRIASVAVFGIADAKWGEVPCAWVKPNPGETLTPAEVVGFCEGRIAHYKIPRIVRIVEEFPMTVTGKIQKFIMREMMEREAGG</sequence>
<dbReference type="FunFam" id="3.40.50.12780:FF:000003">
    <property type="entry name" value="Long-chain-fatty-acid--CoA ligase FadD"/>
    <property type="match status" value="1"/>
</dbReference>
<keyword evidence="9" id="KW-1185">Reference proteome</keyword>
<dbReference type="RefSeq" id="WP_012040000.1">
    <property type="nucleotide sequence ID" value="NC_009484.1"/>
</dbReference>
<evidence type="ECO:0000256" key="2">
    <source>
        <dbReference type="ARBA" id="ARBA00022598"/>
    </source>
</evidence>
<dbReference type="HOGENOM" id="CLU_000022_59_7_5"/>
<evidence type="ECO:0000256" key="3">
    <source>
        <dbReference type="ARBA" id="ARBA00051915"/>
    </source>
</evidence>
<feature type="domain" description="AMP-binding enzyme C-terminal" evidence="7">
    <location>
        <begin position="459"/>
        <end position="534"/>
    </location>
</feature>
<accession>A5G123</accession>
<evidence type="ECO:0000256" key="1">
    <source>
        <dbReference type="ARBA" id="ARBA00006432"/>
    </source>
</evidence>
<name>A5G123_ACICJ</name>
<dbReference type="Proteomes" id="UP000000245">
    <property type="component" value="Chromosome"/>
</dbReference>
<dbReference type="CDD" id="cd05917">
    <property type="entry name" value="FACL_like_2"/>
    <property type="match status" value="1"/>
</dbReference>
<evidence type="ECO:0000259" key="6">
    <source>
        <dbReference type="Pfam" id="PF00501"/>
    </source>
</evidence>
<keyword evidence="2 8" id="KW-0436">Ligase</keyword>
<dbReference type="FunFam" id="3.30.300.30:FF:000008">
    <property type="entry name" value="2,3-dihydroxybenzoate-AMP ligase"/>
    <property type="match status" value="1"/>
</dbReference>
<evidence type="ECO:0000256" key="4">
    <source>
        <dbReference type="ARBA" id="ARBA00066616"/>
    </source>
</evidence>
<dbReference type="PANTHER" id="PTHR43201:SF5">
    <property type="entry name" value="MEDIUM-CHAIN ACYL-COA LIGASE ACSF2, MITOCHONDRIAL"/>
    <property type="match status" value="1"/>
</dbReference>
<feature type="domain" description="AMP-dependent synthetase/ligase" evidence="6">
    <location>
        <begin position="25"/>
        <end position="408"/>
    </location>
</feature>
<gene>
    <name evidence="8" type="ordered locus">Acry_2361</name>
</gene>
<dbReference type="InterPro" id="IPR020845">
    <property type="entry name" value="AMP-binding_CS"/>
</dbReference>
<dbReference type="SUPFAM" id="SSF56801">
    <property type="entry name" value="Acetyl-CoA synthetase-like"/>
    <property type="match status" value="1"/>
</dbReference>
<comment type="catalytic activity">
    <reaction evidence="3">
        <text>3-(methylsulfanyl)propanoate + ATP + CoA = 3-(methylsulfanyl)propanoyl-CoA + AMP + diphosphate</text>
        <dbReference type="Rhea" id="RHEA:43052"/>
        <dbReference type="ChEBI" id="CHEBI:30616"/>
        <dbReference type="ChEBI" id="CHEBI:33019"/>
        <dbReference type="ChEBI" id="CHEBI:49016"/>
        <dbReference type="ChEBI" id="CHEBI:57287"/>
        <dbReference type="ChEBI" id="CHEBI:82815"/>
        <dbReference type="ChEBI" id="CHEBI:456215"/>
        <dbReference type="EC" id="6.2.1.44"/>
    </reaction>
    <physiologicalReaction direction="left-to-right" evidence="3">
        <dbReference type="Rhea" id="RHEA:43053"/>
    </physiologicalReaction>
</comment>
<dbReference type="eggNOG" id="COG0318">
    <property type="taxonomic scope" value="Bacteria"/>
</dbReference>
<reference evidence="8 9" key="1">
    <citation type="submission" date="2007-05" db="EMBL/GenBank/DDBJ databases">
        <title>Complete sequence of chromosome of Acidiphilium cryptum JF-5.</title>
        <authorList>
            <consortium name="US DOE Joint Genome Institute"/>
            <person name="Copeland A."/>
            <person name="Lucas S."/>
            <person name="Lapidus A."/>
            <person name="Barry K."/>
            <person name="Detter J.C."/>
            <person name="Glavina del Rio T."/>
            <person name="Hammon N."/>
            <person name="Israni S."/>
            <person name="Dalin E."/>
            <person name="Tice H."/>
            <person name="Pitluck S."/>
            <person name="Sims D."/>
            <person name="Brettin T."/>
            <person name="Bruce D."/>
            <person name="Han C."/>
            <person name="Schmutz J."/>
            <person name="Larimer F."/>
            <person name="Land M."/>
            <person name="Hauser L."/>
            <person name="Kyrpides N."/>
            <person name="Kim E."/>
            <person name="Magnuson T."/>
            <person name="Richardson P."/>
        </authorList>
    </citation>
    <scope>NUCLEOTIDE SEQUENCE [LARGE SCALE GENOMIC DNA]</scope>
    <source>
        <strain evidence="8 9">JF-5</strain>
    </source>
</reference>
<evidence type="ECO:0000313" key="8">
    <source>
        <dbReference type="EMBL" id="ABQ31555.1"/>
    </source>
</evidence>
<dbReference type="Gene3D" id="3.40.50.12780">
    <property type="entry name" value="N-terminal domain of ligase-like"/>
    <property type="match status" value="1"/>
</dbReference>
<dbReference type="InterPro" id="IPR045851">
    <property type="entry name" value="AMP-bd_C_sf"/>
</dbReference>
<proteinExistence type="inferred from homology"/>
<dbReference type="InterPro" id="IPR042099">
    <property type="entry name" value="ANL_N_sf"/>
</dbReference>
<dbReference type="PROSITE" id="PS00455">
    <property type="entry name" value="AMP_BINDING"/>
    <property type="match status" value="1"/>
</dbReference>
<dbReference type="PANTHER" id="PTHR43201">
    <property type="entry name" value="ACYL-COA SYNTHETASE"/>
    <property type="match status" value="1"/>
</dbReference>
<dbReference type="GO" id="GO:0006631">
    <property type="term" value="P:fatty acid metabolic process"/>
    <property type="evidence" value="ECO:0007669"/>
    <property type="project" value="TreeGrafter"/>
</dbReference>